<dbReference type="AlphaFoldDB" id="A0A081N1F6"/>
<protein>
    <submittedName>
        <fullName evidence="2">Uncharacterized protein</fullName>
    </submittedName>
</protein>
<keyword evidence="1" id="KW-0812">Transmembrane</keyword>
<name>A0A081N1F6_9GAMM</name>
<gene>
    <name evidence="2" type="ORF">GZ77_17060</name>
</gene>
<keyword evidence="3" id="KW-1185">Reference proteome</keyword>
<sequence>MIGQLVRDGTIVSLKDFWSFESSFYQSIITILIALIGVLGVAAYLVVKHSSEDTARNIARSTMRDEISRELRTQDFHEKVSKNIKDCLEPVEIDLEDKFSNIGTLADSVEGLIQKVTDLTEENVELKKSLRHVVARLAVLDREEESGGELHLKMEDGEE</sequence>
<reference evidence="2 3" key="1">
    <citation type="submission" date="2014-06" db="EMBL/GenBank/DDBJ databases">
        <title>Whole Genome Sequences of Three Symbiotic Endozoicomonas Bacteria.</title>
        <authorList>
            <person name="Neave M.J."/>
            <person name="Apprill A."/>
            <person name="Voolstra C.R."/>
        </authorList>
    </citation>
    <scope>NUCLEOTIDE SEQUENCE [LARGE SCALE GENOMIC DNA]</scope>
    <source>
        <strain evidence="2 3">LMG 24815</strain>
    </source>
</reference>
<comment type="caution">
    <text evidence="2">The sequence shown here is derived from an EMBL/GenBank/DDBJ whole genome shotgun (WGS) entry which is preliminary data.</text>
</comment>
<feature type="transmembrane region" description="Helical" evidence="1">
    <location>
        <begin position="24"/>
        <end position="47"/>
    </location>
</feature>
<organism evidence="2 3">
    <name type="scientific">Endozoicomonas montiporae</name>
    <dbReference type="NCBI Taxonomy" id="1027273"/>
    <lineage>
        <taxon>Bacteria</taxon>
        <taxon>Pseudomonadati</taxon>
        <taxon>Pseudomonadota</taxon>
        <taxon>Gammaproteobacteria</taxon>
        <taxon>Oceanospirillales</taxon>
        <taxon>Endozoicomonadaceae</taxon>
        <taxon>Endozoicomonas</taxon>
    </lineage>
</organism>
<dbReference type="RefSeq" id="WP_034877647.1">
    <property type="nucleotide sequence ID" value="NZ_JOKG01000004.1"/>
</dbReference>
<evidence type="ECO:0000313" key="2">
    <source>
        <dbReference type="EMBL" id="KEQ12279.1"/>
    </source>
</evidence>
<keyword evidence="1" id="KW-0472">Membrane</keyword>
<evidence type="ECO:0000313" key="3">
    <source>
        <dbReference type="Proteomes" id="UP000028006"/>
    </source>
</evidence>
<dbReference type="Proteomes" id="UP000028006">
    <property type="component" value="Unassembled WGS sequence"/>
</dbReference>
<proteinExistence type="predicted"/>
<dbReference type="eggNOG" id="ENOG5033IKJ">
    <property type="taxonomic scope" value="Bacteria"/>
</dbReference>
<keyword evidence="1" id="KW-1133">Transmembrane helix</keyword>
<accession>A0A081N1F6</accession>
<evidence type="ECO:0000256" key="1">
    <source>
        <dbReference type="SAM" id="Phobius"/>
    </source>
</evidence>
<dbReference type="EMBL" id="JOKG01000004">
    <property type="protein sequence ID" value="KEQ12279.1"/>
    <property type="molecule type" value="Genomic_DNA"/>
</dbReference>